<dbReference type="AlphaFoldDB" id="A0A645E4E4"/>
<protein>
    <submittedName>
        <fullName evidence="1">Uncharacterized protein</fullName>
    </submittedName>
</protein>
<accession>A0A645E4E4</accession>
<name>A0A645E4E4_9ZZZZ</name>
<comment type="caution">
    <text evidence="1">The sequence shown here is derived from an EMBL/GenBank/DDBJ whole genome shotgun (WGS) entry which is preliminary data.</text>
</comment>
<sequence length="147" mass="17071">MQRSWNLYDEGKIYKLDSNGQPIYGNYNNVSNTSTLYRDPVAYMDLEGNVRPFSDYWTTTDSDLRRRLNMLRTSTDFSYYFLKTSYNPFFMANIRVTKELGKLASLSFYANNFTNSTPIIKNNARPDAPGTRVNTPIYFGAELKLTF</sequence>
<proteinExistence type="predicted"/>
<gene>
    <name evidence="1" type="ORF">SDC9_143572</name>
</gene>
<organism evidence="1">
    <name type="scientific">bioreactor metagenome</name>
    <dbReference type="NCBI Taxonomy" id="1076179"/>
    <lineage>
        <taxon>unclassified sequences</taxon>
        <taxon>metagenomes</taxon>
        <taxon>ecological metagenomes</taxon>
    </lineage>
</organism>
<reference evidence="1" key="1">
    <citation type="submission" date="2019-08" db="EMBL/GenBank/DDBJ databases">
        <authorList>
            <person name="Kucharzyk K."/>
            <person name="Murdoch R.W."/>
            <person name="Higgins S."/>
            <person name="Loffler F."/>
        </authorList>
    </citation>
    <scope>NUCLEOTIDE SEQUENCE</scope>
</reference>
<evidence type="ECO:0000313" key="1">
    <source>
        <dbReference type="EMBL" id="MPM96409.1"/>
    </source>
</evidence>
<dbReference type="EMBL" id="VSSQ01042792">
    <property type="protein sequence ID" value="MPM96409.1"/>
    <property type="molecule type" value="Genomic_DNA"/>
</dbReference>